<dbReference type="InterPro" id="IPR042177">
    <property type="entry name" value="Cell/Rod_1"/>
</dbReference>
<dbReference type="PANTHER" id="PTHR34138:SF1">
    <property type="entry name" value="CELL SHAPE-DETERMINING PROTEIN MREC"/>
    <property type="match status" value="1"/>
</dbReference>
<feature type="compositionally biased region" description="Low complexity" evidence="5">
    <location>
        <begin position="430"/>
        <end position="441"/>
    </location>
</feature>
<sequence length="577" mass="59570">MESFFTRYKNALVLLLVLVVQLLALAVQVKRPQSLGGTTDSGDPRAVSMLRYAVVTVITPPEKLLRNFGGWIEGIWLGYIDLIHVRRDNADLHGEIERLRLEQASVAEDAKQAQRLQALLGFKEKYIYKTVPAQVVGSSGTEQSGIVYIDKGSDDGIEPDMPVVTQDGIVGRIKEVFPSTSQLMLISDSTSGVGVILETTRIRGVLKGAPFGGVQVVNVSPDERIKAGETILTSGGDQIFPRGLPVGTVVKMQPDPDRDPLQDVIVKPAAHLSELEEVLIITNMGDAASAQEAKDLAESEAEGVAAQKRASDILSERLPNRIDQGAPSDTNPDSNVDETGNVVQPLHPPQAAHPDGFSPNMTPPAAELTPGARSVPVKEGTEELPPAKIQPKPAPAAADGGNGTPVGAVSGAVAHAAGTTAVAHTAASGAASGTGTAHPAARPQTGIQTGVSGSGATGTASSTPRPAGTSGANNVAGSPAAAVHHPPPAALPAGSPAAATHPTTLKSDSTTHVIVDGPEARPSHPNTGTPRPAGNQAAPNAEKPAQKPVHRGPVLVPDDGSRPPQEQKPATPQRRGV</sequence>
<feature type="compositionally biased region" description="Polar residues" evidence="5">
    <location>
        <begin position="501"/>
        <end position="512"/>
    </location>
</feature>
<accession>A0A4Q1SHS2</accession>
<comment type="caution">
    <text evidence="7">The sequence shown here is derived from an EMBL/GenBank/DDBJ whole genome shotgun (WGS) entry which is preliminary data.</text>
</comment>
<evidence type="ECO:0000313" key="8">
    <source>
        <dbReference type="Proteomes" id="UP000290253"/>
    </source>
</evidence>
<organism evidence="7 8">
    <name type="scientific">Silvibacterium dinghuense</name>
    <dbReference type="NCBI Taxonomy" id="1560006"/>
    <lineage>
        <taxon>Bacteria</taxon>
        <taxon>Pseudomonadati</taxon>
        <taxon>Acidobacteriota</taxon>
        <taxon>Terriglobia</taxon>
        <taxon>Terriglobales</taxon>
        <taxon>Acidobacteriaceae</taxon>
        <taxon>Silvibacterium</taxon>
    </lineage>
</organism>
<feature type="region of interest" description="Disordered" evidence="5">
    <location>
        <begin position="430"/>
        <end position="577"/>
    </location>
</feature>
<dbReference type="PANTHER" id="PTHR34138">
    <property type="entry name" value="CELL SHAPE-DETERMINING PROTEIN MREC"/>
    <property type="match status" value="1"/>
</dbReference>
<keyword evidence="8" id="KW-1185">Reference proteome</keyword>
<evidence type="ECO:0000259" key="6">
    <source>
        <dbReference type="Pfam" id="PF04085"/>
    </source>
</evidence>
<dbReference type="Gene3D" id="2.40.10.340">
    <property type="entry name" value="Rod shape-determining protein MreC, domain 1"/>
    <property type="match status" value="1"/>
</dbReference>
<dbReference type="InterPro" id="IPR042175">
    <property type="entry name" value="Cell/Rod_MreC_2"/>
</dbReference>
<dbReference type="EMBL" id="SDMK01000001">
    <property type="protein sequence ID" value="RXS97141.1"/>
    <property type="molecule type" value="Genomic_DNA"/>
</dbReference>
<reference evidence="7 8" key="1">
    <citation type="journal article" date="2016" name="Int. J. Syst. Evol. Microbiol.">
        <title>Acidipila dinghuensis sp. nov., an acidobacterium isolated from forest soil.</title>
        <authorList>
            <person name="Jiang Y.W."/>
            <person name="Wang J."/>
            <person name="Chen M.H."/>
            <person name="Lv Y.Y."/>
            <person name="Qiu L.H."/>
        </authorList>
    </citation>
    <scope>NUCLEOTIDE SEQUENCE [LARGE SCALE GENOMIC DNA]</scope>
    <source>
        <strain evidence="7 8">DHOF10</strain>
    </source>
</reference>
<keyword evidence="3" id="KW-0133">Cell shape</keyword>
<evidence type="ECO:0000256" key="5">
    <source>
        <dbReference type="SAM" id="MobiDB-lite"/>
    </source>
</evidence>
<gene>
    <name evidence="7" type="primary">mreC</name>
    <name evidence="7" type="ORF">ESZ00_04280</name>
</gene>
<feature type="compositionally biased region" description="Low complexity" evidence="5">
    <location>
        <begin position="386"/>
        <end position="398"/>
    </location>
</feature>
<dbReference type="Proteomes" id="UP000290253">
    <property type="component" value="Unassembled WGS sequence"/>
</dbReference>
<proteinExistence type="inferred from homology"/>
<dbReference type="Gene3D" id="2.40.10.350">
    <property type="entry name" value="Rod shape-determining protein MreC, domain 2"/>
    <property type="match status" value="1"/>
</dbReference>
<dbReference type="GO" id="GO:0008360">
    <property type="term" value="P:regulation of cell shape"/>
    <property type="evidence" value="ECO:0007669"/>
    <property type="project" value="UniProtKB-KW"/>
</dbReference>
<feature type="region of interest" description="Disordered" evidence="5">
    <location>
        <begin position="315"/>
        <end position="403"/>
    </location>
</feature>
<evidence type="ECO:0000256" key="1">
    <source>
        <dbReference type="ARBA" id="ARBA00009369"/>
    </source>
</evidence>
<dbReference type="Pfam" id="PF04085">
    <property type="entry name" value="MreC"/>
    <property type="match status" value="1"/>
</dbReference>
<name>A0A4Q1SHS2_9BACT</name>
<dbReference type="GO" id="GO:0005886">
    <property type="term" value="C:plasma membrane"/>
    <property type="evidence" value="ECO:0007669"/>
    <property type="project" value="TreeGrafter"/>
</dbReference>
<dbReference type="InterPro" id="IPR055342">
    <property type="entry name" value="MreC_beta-barrel_core"/>
</dbReference>
<dbReference type="RefSeq" id="WP_129206921.1">
    <property type="nucleotide sequence ID" value="NZ_BMGU01000001.1"/>
</dbReference>
<dbReference type="OrthoDB" id="9792313at2"/>
<comment type="similarity">
    <text evidence="1">Belongs to the MreC family.</text>
</comment>
<dbReference type="AlphaFoldDB" id="A0A4Q1SHS2"/>
<evidence type="ECO:0000313" key="7">
    <source>
        <dbReference type="EMBL" id="RXS97141.1"/>
    </source>
</evidence>
<protein>
    <recommendedName>
        <fullName evidence="2">Cell shape-determining protein MreC</fullName>
    </recommendedName>
    <alternativeName>
        <fullName evidence="4">Cell shape protein MreC</fullName>
    </alternativeName>
</protein>
<feature type="domain" description="Rod shape-determining protein MreC beta-barrel core" evidence="6">
    <location>
        <begin position="135"/>
        <end position="281"/>
    </location>
</feature>
<feature type="compositionally biased region" description="Polar residues" evidence="5">
    <location>
        <begin position="327"/>
        <end position="342"/>
    </location>
</feature>
<dbReference type="InterPro" id="IPR007221">
    <property type="entry name" value="MreC"/>
</dbReference>
<feature type="compositionally biased region" description="Low complexity" evidence="5">
    <location>
        <begin position="475"/>
        <end position="484"/>
    </location>
</feature>
<evidence type="ECO:0000256" key="4">
    <source>
        <dbReference type="ARBA" id="ARBA00032089"/>
    </source>
</evidence>
<evidence type="ECO:0000256" key="2">
    <source>
        <dbReference type="ARBA" id="ARBA00013855"/>
    </source>
</evidence>
<dbReference type="NCBIfam" id="TIGR00219">
    <property type="entry name" value="mreC"/>
    <property type="match status" value="1"/>
</dbReference>
<evidence type="ECO:0000256" key="3">
    <source>
        <dbReference type="ARBA" id="ARBA00022960"/>
    </source>
</evidence>